<feature type="transmembrane region" description="Helical" evidence="1">
    <location>
        <begin position="278"/>
        <end position="299"/>
    </location>
</feature>
<dbReference type="GO" id="GO:0052621">
    <property type="term" value="F:diguanylate cyclase activity"/>
    <property type="evidence" value="ECO:0007669"/>
    <property type="project" value="UniProtKB-EC"/>
</dbReference>
<dbReference type="SMART" id="SM00267">
    <property type="entry name" value="GGDEF"/>
    <property type="match status" value="1"/>
</dbReference>
<dbReference type="InterPro" id="IPR000160">
    <property type="entry name" value="GGDEF_dom"/>
</dbReference>
<dbReference type="InterPro" id="IPR029787">
    <property type="entry name" value="Nucleotide_cyclase"/>
</dbReference>
<feature type="transmembrane region" description="Helical" evidence="1">
    <location>
        <begin position="111"/>
        <end position="136"/>
    </location>
</feature>
<dbReference type="InterPro" id="IPR052163">
    <property type="entry name" value="DGC-Regulatory_Protein"/>
</dbReference>
<feature type="transmembrane region" description="Helical" evidence="1">
    <location>
        <begin position="209"/>
        <end position="228"/>
    </location>
</feature>
<comment type="caution">
    <text evidence="3">The sequence shown here is derived from an EMBL/GenBank/DDBJ whole genome shotgun (WGS) entry which is preliminary data.</text>
</comment>
<evidence type="ECO:0000256" key="1">
    <source>
        <dbReference type="SAM" id="Phobius"/>
    </source>
</evidence>
<dbReference type="RefSeq" id="WP_378967219.1">
    <property type="nucleotide sequence ID" value="NZ_JBHTBJ010000007.1"/>
</dbReference>
<feature type="transmembrane region" description="Helical" evidence="1">
    <location>
        <begin position="80"/>
        <end position="99"/>
    </location>
</feature>
<dbReference type="Pfam" id="PF00990">
    <property type="entry name" value="GGDEF"/>
    <property type="match status" value="1"/>
</dbReference>
<dbReference type="CDD" id="cd01949">
    <property type="entry name" value="GGDEF"/>
    <property type="match status" value="1"/>
</dbReference>
<sequence length="500" mass="52648">MTLPRAAGMRTDPLLVGLCLFAVLVPPLFGIFGVTTGPLVAQTAYWVALTACSVGWAVLARRLARRTAGDDPFARGARRIWWLTAAAGVLYALGDAWQVVQMIAGPSVHPIYVRSGLALCAPLAGMVLVVAGLLLYPGGNRAGLRMDVATVMAGAITAGVLLIEPPTGPPGPAWAALLAVAVLSQPGVFLVAILAVAKLVLGGRSPFRPSAAVVYGAAAILQAVLQAVPTESYGASRLGAWLNCGNVLSSALMVIATRLQARGGPARTAAGGTRPYSYLPYASLAVSWATGVVVLAVSGLTWRSWLVIAGIIVTTALVAARQAAAFRRIGELLRERDQLAARLTEQAFHDALTGLANRALFLRDLGAALTRSEATVFLIDLDEFKPVNDRFGHATGDRLLIEVGRRLHRCVRPGDTVARLGGDEFAVLVDDLDPERRETMAAELRAALSGTVEIDGVRVPLRASVGMATGRPGRHGPDMLLHEADMAMYAVKYAGRAVRR</sequence>
<evidence type="ECO:0000313" key="3">
    <source>
        <dbReference type="EMBL" id="MFC7274818.1"/>
    </source>
</evidence>
<dbReference type="Gene3D" id="3.30.70.270">
    <property type="match status" value="1"/>
</dbReference>
<proteinExistence type="predicted"/>
<dbReference type="EC" id="2.7.7.65" evidence="3"/>
<dbReference type="PANTHER" id="PTHR46663">
    <property type="entry name" value="DIGUANYLATE CYCLASE DGCT-RELATED"/>
    <property type="match status" value="1"/>
</dbReference>
<dbReference type="PANTHER" id="PTHR46663:SF2">
    <property type="entry name" value="GGDEF DOMAIN-CONTAINING PROTEIN"/>
    <property type="match status" value="1"/>
</dbReference>
<feature type="transmembrane region" description="Helical" evidence="1">
    <location>
        <begin position="305"/>
        <end position="326"/>
    </location>
</feature>
<dbReference type="InterPro" id="IPR043128">
    <property type="entry name" value="Rev_trsase/Diguanyl_cyclase"/>
</dbReference>
<evidence type="ECO:0000313" key="4">
    <source>
        <dbReference type="Proteomes" id="UP001596548"/>
    </source>
</evidence>
<keyword evidence="4" id="KW-1185">Reference proteome</keyword>
<dbReference type="NCBIfam" id="TIGR00254">
    <property type="entry name" value="GGDEF"/>
    <property type="match status" value="1"/>
</dbReference>
<keyword evidence="3" id="KW-0808">Transferase</keyword>
<gene>
    <name evidence="3" type="ORF">ACFQS1_12555</name>
</gene>
<organism evidence="3 4">
    <name type="scientific">Paractinoplanes rhizophilus</name>
    <dbReference type="NCBI Taxonomy" id="1416877"/>
    <lineage>
        <taxon>Bacteria</taxon>
        <taxon>Bacillati</taxon>
        <taxon>Actinomycetota</taxon>
        <taxon>Actinomycetes</taxon>
        <taxon>Micromonosporales</taxon>
        <taxon>Micromonosporaceae</taxon>
        <taxon>Paractinoplanes</taxon>
    </lineage>
</organism>
<protein>
    <submittedName>
        <fullName evidence="3">Diguanylate cyclase domain-containing protein</fullName>
        <ecNumber evidence="3">2.7.7.65</ecNumber>
    </submittedName>
</protein>
<keyword evidence="3" id="KW-0548">Nucleotidyltransferase</keyword>
<dbReference type="EMBL" id="JBHTBJ010000007">
    <property type="protein sequence ID" value="MFC7274818.1"/>
    <property type="molecule type" value="Genomic_DNA"/>
</dbReference>
<evidence type="ECO:0000259" key="2">
    <source>
        <dbReference type="PROSITE" id="PS50887"/>
    </source>
</evidence>
<feature type="transmembrane region" description="Helical" evidence="1">
    <location>
        <begin position="240"/>
        <end position="257"/>
    </location>
</feature>
<name>A0ABW2HNT0_9ACTN</name>
<feature type="transmembrane region" description="Helical" evidence="1">
    <location>
        <begin position="148"/>
        <end position="167"/>
    </location>
</feature>
<keyword evidence="1" id="KW-0812">Transmembrane</keyword>
<feature type="domain" description="GGDEF" evidence="2">
    <location>
        <begin position="372"/>
        <end position="500"/>
    </location>
</feature>
<dbReference type="SUPFAM" id="SSF55073">
    <property type="entry name" value="Nucleotide cyclase"/>
    <property type="match status" value="1"/>
</dbReference>
<feature type="transmembrane region" description="Helical" evidence="1">
    <location>
        <begin position="40"/>
        <end position="59"/>
    </location>
</feature>
<accession>A0ABW2HNT0</accession>
<dbReference type="PROSITE" id="PS50887">
    <property type="entry name" value="GGDEF"/>
    <property type="match status" value="1"/>
</dbReference>
<reference evidence="4" key="1">
    <citation type="journal article" date="2019" name="Int. J. Syst. Evol. Microbiol.">
        <title>The Global Catalogue of Microorganisms (GCM) 10K type strain sequencing project: providing services to taxonomists for standard genome sequencing and annotation.</title>
        <authorList>
            <consortium name="The Broad Institute Genomics Platform"/>
            <consortium name="The Broad Institute Genome Sequencing Center for Infectious Disease"/>
            <person name="Wu L."/>
            <person name="Ma J."/>
        </authorList>
    </citation>
    <scope>NUCLEOTIDE SEQUENCE [LARGE SCALE GENOMIC DNA]</scope>
    <source>
        <strain evidence="4">XZYJT-10</strain>
    </source>
</reference>
<feature type="transmembrane region" description="Helical" evidence="1">
    <location>
        <begin position="173"/>
        <end position="197"/>
    </location>
</feature>
<keyword evidence="1" id="KW-1133">Transmembrane helix</keyword>
<dbReference type="Proteomes" id="UP001596548">
    <property type="component" value="Unassembled WGS sequence"/>
</dbReference>
<keyword evidence="1" id="KW-0472">Membrane</keyword>